<accession>A0A1H6EQR7</accession>
<proteinExistence type="predicted"/>
<name>A0A1H6EQR7_9ACTN</name>
<gene>
    <name evidence="1" type="ORF">SAMN05444920_112195</name>
</gene>
<organism evidence="1 2">
    <name type="scientific">Nonomuraea solani</name>
    <dbReference type="NCBI Taxonomy" id="1144553"/>
    <lineage>
        <taxon>Bacteria</taxon>
        <taxon>Bacillati</taxon>
        <taxon>Actinomycetota</taxon>
        <taxon>Actinomycetes</taxon>
        <taxon>Streptosporangiales</taxon>
        <taxon>Streptosporangiaceae</taxon>
        <taxon>Nonomuraea</taxon>
    </lineage>
</organism>
<dbReference type="RefSeq" id="WP_160150507.1">
    <property type="nucleotide sequence ID" value="NZ_FNVT01000012.1"/>
</dbReference>
<dbReference type="Proteomes" id="UP000236732">
    <property type="component" value="Unassembled WGS sequence"/>
</dbReference>
<dbReference type="AlphaFoldDB" id="A0A1H6EQR7"/>
<sequence>MSLADEEMAEAAGLVGAARGIRRSVGAPPPAGERLDVGRITRRACEALGEEAVASGE</sequence>
<protein>
    <submittedName>
        <fullName evidence="1">Uncharacterized protein</fullName>
    </submittedName>
</protein>
<evidence type="ECO:0000313" key="2">
    <source>
        <dbReference type="Proteomes" id="UP000236732"/>
    </source>
</evidence>
<dbReference type="EMBL" id="FNVT01000012">
    <property type="protein sequence ID" value="SEG99054.1"/>
    <property type="molecule type" value="Genomic_DNA"/>
</dbReference>
<reference evidence="1 2" key="1">
    <citation type="submission" date="2016-10" db="EMBL/GenBank/DDBJ databases">
        <authorList>
            <person name="de Groot N.N."/>
        </authorList>
    </citation>
    <scope>NUCLEOTIDE SEQUENCE [LARGE SCALE GENOMIC DNA]</scope>
    <source>
        <strain evidence="1 2">CGMCC 4.7037</strain>
    </source>
</reference>
<keyword evidence="2" id="KW-1185">Reference proteome</keyword>
<evidence type="ECO:0000313" key="1">
    <source>
        <dbReference type="EMBL" id="SEG99054.1"/>
    </source>
</evidence>